<dbReference type="InterPro" id="IPR027470">
    <property type="entry name" value="Cation_efflux_CTD"/>
</dbReference>
<evidence type="ECO:0000256" key="5">
    <source>
        <dbReference type="ARBA" id="ARBA00022906"/>
    </source>
</evidence>
<dbReference type="NCBIfam" id="TIGR01297">
    <property type="entry name" value="CDF"/>
    <property type="match status" value="1"/>
</dbReference>
<sequence>MVKVPSSHQHTDAVDSHEADTHAHCTHSHNDHEHNHDHHHGEHHDHDHDHSHGWFSAHSHAPASFGMAFAIGILVNTIYTGAEVVWGLLSHSLALLSDAGHNLSDILALGAAWLADTLSKRSPDTQFTYGLRRSSVLAALSNAVVLLLVTGGVAWEAILRLSDPTPVAGKTVMIVAALGILINGGSALLFAAGQKHDLNIRAAFLHLMSDAVISLAVVVAGWFMLLTGKAWIDPVVSIIISALIALTTWNLLRDAMHMAMDAVPASVDYTAVKEFLLSSPGVEDLHDLHIWPLSTTETALTVHLVRSSVTSDKPAETSDNMLTGIHETLLSRFRIAHATIQIESAGYVPSCRLTDPDSV</sequence>
<dbReference type="Gene3D" id="1.20.1510.10">
    <property type="entry name" value="Cation efflux protein transmembrane domain"/>
    <property type="match status" value="1"/>
</dbReference>
<dbReference type="InterPro" id="IPR027469">
    <property type="entry name" value="Cation_efflux_TMD_sf"/>
</dbReference>
<reference evidence="13 14" key="1">
    <citation type="submission" date="2022-11" db="EMBL/GenBank/DDBJ databases">
        <title>Genome sequencing of Acetobacter type strain.</title>
        <authorList>
            <person name="Heo J."/>
            <person name="Lee D."/>
            <person name="Han B.-H."/>
            <person name="Hong S.-B."/>
            <person name="Kwon S.-W."/>
        </authorList>
    </citation>
    <scope>NUCLEOTIDE SEQUENCE [LARGE SCALE GENOMIC DNA]</scope>
    <source>
        <strain evidence="13 14">KACC 21253</strain>
    </source>
</reference>
<dbReference type="InterPro" id="IPR002524">
    <property type="entry name" value="Cation_efflux"/>
</dbReference>
<dbReference type="PANTHER" id="PTHR11562:SF17">
    <property type="entry name" value="RE54080P-RELATED"/>
    <property type="match status" value="1"/>
</dbReference>
<dbReference type="SUPFAM" id="SSF160240">
    <property type="entry name" value="Cation efflux protein cytoplasmic domain-like"/>
    <property type="match status" value="1"/>
</dbReference>
<evidence type="ECO:0000313" key="14">
    <source>
        <dbReference type="Proteomes" id="UP001301152"/>
    </source>
</evidence>
<keyword evidence="6 10" id="KW-1133">Transmembrane helix</keyword>
<dbReference type="InterPro" id="IPR036837">
    <property type="entry name" value="Cation_efflux_CTD_sf"/>
</dbReference>
<proteinExistence type="inferred from homology"/>
<keyword evidence="14" id="KW-1185">Reference proteome</keyword>
<feature type="domain" description="Cation efflux protein transmembrane" evidence="11">
    <location>
        <begin position="71"/>
        <end position="256"/>
    </location>
</feature>
<evidence type="ECO:0000256" key="4">
    <source>
        <dbReference type="ARBA" id="ARBA00022692"/>
    </source>
</evidence>
<dbReference type="EMBL" id="JAPIUZ010000005">
    <property type="protein sequence ID" value="MCX2564353.1"/>
    <property type="molecule type" value="Genomic_DNA"/>
</dbReference>
<keyword evidence="8 10" id="KW-0472">Membrane</keyword>
<keyword evidence="5" id="KW-0864">Zinc transport</keyword>
<organism evidence="13 14">
    <name type="scientific">Acetobacter thailandicus</name>
    <dbReference type="NCBI Taxonomy" id="1502842"/>
    <lineage>
        <taxon>Bacteria</taxon>
        <taxon>Pseudomonadati</taxon>
        <taxon>Pseudomonadota</taxon>
        <taxon>Alphaproteobacteria</taxon>
        <taxon>Acetobacterales</taxon>
        <taxon>Acetobacteraceae</taxon>
        <taxon>Acetobacter</taxon>
    </lineage>
</organism>
<dbReference type="Proteomes" id="UP001301152">
    <property type="component" value="Unassembled WGS sequence"/>
</dbReference>
<feature type="transmembrane region" description="Helical" evidence="10">
    <location>
        <begin position="203"/>
        <end position="225"/>
    </location>
</feature>
<feature type="transmembrane region" description="Helical" evidence="10">
    <location>
        <begin position="136"/>
        <end position="155"/>
    </location>
</feature>
<gene>
    <name evidence="13" type="ORF">OQ497_10325</name>
</gene>
<evidence type="ECO:0000313" key="13">
    <source>
        <dbReference type="EMBL" id="MCX2564353.1"/>
    </source>
</evidence>
<feature type="compositionally biased region" description="Basic and acidic residues" evidence="9">
    <location>
        <begin position="9"/>
        <end position="51"/>
    </location>
</feature>
<keyword evidence="3" id="KW-0813">Transport</keyword>
<dbReference type="PANTHER" id="PTHR11562">
    <property type="entry name" value="CATION EFFLUX PROTEIN/ ZINC TRANSPORTER"/>
    <property type="match status" value="1"/>
</dbReference>
<feature type="transmembrane region" description="Helical" evidence="10">
    <location>
        <begin position="61"/>
        <end position="79"/>
    </location>
</feature>
<keyword evidence="7" id="KW-0406">Ion transport</keyword>
<comment type="caution">
    <text evidence="13">The sequence shown here is derived from an EMBL/GenBank/DDBJ whole genome shotgun (WGS) entry which is preliminary data.</text>
</comment>
<keyword evidence="4 10" id="KW-0812">Transmembrane</keyword>
<feature type="transmembrane region" description="Helical" evidence="10">
    <location>
        <begin position="167"/>
        <end position="191"/>
    </location>
</feature>
<evidence type="ECO:0000256" key="2">
    <source>
        <dbReference type="ARBA" id="ARBA00008873"/>
    </source>
</evidence>
<dbReference type="SUPFAM" id="SSF161111">
    <property type="entry name" value="Cation efflux protein transmembrane domain-like"/>
    <property type="match status" value="1"/>
</dbReference>
<feature type="transmembrane region" description="Helical" evidence="10">
    <location>
        <begin position="231"/>
        <end position="252"/>
    </location>
</feature>
<name>A0ABT3QGE3_9PROT</name>
<comment type="subcellular location">
    <subcellularLocation>
        <location evidence="1">Membrane</location>
        <topology evidence="1">Multi-pass membrane protein</topology>
    </subcellularLocation>
</comment>
<evidence type="ECO:0000259" key="11">
    <source>
        <dbReference type="Pfam" id="PF01545"/>
    </source>
</evidence>
<dbReference type="RefSeq" id="WP_242005262.1">
    <property type="nucleotide sequence ID" value="NZ_JAPIUZ010000005.1"/>
</dbReference>
<protein>
    <submittedName>
        <fullName evidence="13">Cation diffusion facilitator family transporter</fullName>
    </submittedName>
</protein>
<dbReference type="Pfam" id="PF16916">
    <property type="entry name" value="ZT_dimer"/>
    <property type="match status" value="1"/>
</dbReference>
<evidence type="ECO:0000256" key="10">
    <source>
        <dbReference type="SAM" id="Phobius"/>
    </source>
</evidence>
<feature type="domain" description="Cation efflux protein cytoplasmic" evidence="12">
    <location>
        <begin position="265"/>
        <end position="344"/>
    </location>
</feature>
<dbReference type="InterPro" id="IPR058533">
    <property type="entry name" value="Cation_efflux_TM"/>
</dbReference>
<evidence type="ECO:0000259" key="12">
    <source>
        <dbReference type="Pfam" id="PF16916"/>
    </source>
</evidence>
<dbReference type="Pfam" id="PF01545">
    <property type="entry name" value="Cation_efflux"/>
    <property type="match status" value="1"/>
</dbReference>
<evidence type="ECO:0000256" key="3">
    <source>
        <dbReference type="ARBA" id="ARBA00022448"/>
    </source>
</evidence>
<feature type="region of interest" description="Disordered" evidence="9">
    <location>
        <begin position="1"/>
        <end position="51"/>
    </location>
</feature>
<evidence type="ECO:0000256" key="6">
    <source>
        <dbReference type="ARBA" id="ARBA00022989"/>
    </source>
</evidence>
<evidence type="ECO:0000256" key="1">
    <source>
        <dbReference type="ARBA" id="ARBA00004141"/>
    </source>
</evidence>
<keyword evidence="5" id="KW-0862">Zinc</keyword>
<dbReference type="InterPro" id="IPR050681">
    <property type="entry name" value="CDF/SLC30A"/>
</dbReference>
<evidence type="ECO:0000256" key="8">
    <source>
        <dbReference type="ARBA" id="ARBA00023136"/>
    </source>
</evidence>
<evidence type="ECO:0000256" key="9">
    <source>
        <dbReference type="SAM" id="MobiDB-lite"/>
    </source>
</evidence>
<comment type="similarity">
    <text evidence="2">Belongs to the cation diffusion facilitator (CDF) transporter (TC 2.A.4) family. SLC30A subfamily.</text>
</comment>
<accession>A0ABT3QGE3</accession>
<evidence type="ECO:0000256" key="7">
    <source>
        <dbReference type="ARBA" id="ARBA00023065"/>
    </source>
</evidence>